<dbReference type="PANTHER" id="PTHR34236:SF1">
    <property type="entry name" value="DIMETHYL SULFOXIDE REDUCTASE TRANSCRIPTIONAL ACTIVATOR"/>
    <property type="match status" value="1"/>
</dbReference>
<organism evidence="5 6">
    <name type="scientific">Haloprofundus marisrubri</name>
    <dbReference type="NCBI Taxonomy" id="1514971"/>
    <lineage>
        <taxon>Archaea</taxon>
        <taxon>Methanobacteriati</taxon>
        <taxon>Methanobacteriota</taxon>
        <taxon>Stenosarchaea group</taxon>
        <taxon>Halobacteria</taxon>
        <taxon>Halobacteriales</taxon>
        <taxon>Haloferacaceae</taxon>
        <taxon>Haloprofundus</taxon>
    </lineage>
</organism>
<dbReference type="Gene3D" id="1.10.10.10">
    <property type="entry name" value="Winged helix-like DNA-binding domain superfamily/Winged helix DNA-binding domain"/>
    <property type="match status" value="1"/>
</dbReference>
<dbReference type="RefSeq" id="WP_058583657.1">
    <property type="nucleotide sequence ID" value="NZ_LOPU01000041.1"/>
</dbReference>
<evidence type="ECO:0000259" key="4">
    <source>
        <dbReference type="Pfam" id="PF24277"/>
    </source>
</evidence>
<dbReference type="InterPro" id="IPR056433">
    <property type="entry name" value="DmsR-like_N"/>
</dbReference>
<proteinExistence type="predicted"/>
<evidence type="ECO:0000313" key="5">
    <source>
        <dbReference type="EMBL" id="KTG07646.1"/>
    </source>
</evidence>
<comment type="caution">
    <text evidence="5">The sequence shown here is derived from an EMBL/GenBank/DDBJ whole genome shotgun (WGS) entry which is preliminary data.</text>
</comment>
<sequence>MDAGIHAQIQVSGVEGCPAASLSEDVEIESVVLDRQTGSRDGTVVGEVTVDHADTEMEAPEGVQRVFDDDTRSVYRFVNRTGDCPCGRVPDHGCPVRTVRADSGSLLLSFIASDVQTLRSIVTDLRSCCGAVRVQRLTQSTPESQRLLFVNREAFTDRQYEVLQTAHEMGYFARPKRADSAAVAAELGISVATFSEHLAVAQEKLLDQVLTKK</sequence>
<evidence type="ECO:0000313" key="6">
    <source>
        <dbReference type="Proteomes" id="UP000054387"/>
    </source>
</evidence>
<reference evidence="5 6" key="1">
    <citation type="submission" date="2015-12" db="EMBL/GenBank/DDBJ databases">
        <title>Haloprofundus marisrubri gen. nov., sp. nov., an extremely halophilic archaeon isolated from the Discovery deep brine-seawater interface in the Red Sea.</title>
        <authorList>
            <person name="Zhang G."/>
            <person name="Stingl U."/>
            <person name="Rashid M."/>
        </authorList>
    </citation>
    <scope>NUCLEOTIDE SEQUENCE [LARGE SCALE GENOMIC DNA]</scope>
    <source>
        <strain evidence="5 6">SB9</strain>
    </source>
</reference>
<feature type="domain" description="HTH bat-type" evidence="3">
    <location>
        <begin position="155"/>
        <end position="206"/>
    </location>
</feature>
<evidence type="ECO:0000256" key="2">
    <source>
        <dbReference type="ARBA" id="ARBA00023163"/>
    </source>
</evidence>
<keyword evidence="6" id="KW-1185">Reference proteome</keyword>
<dbReference type="Pfam" id="PF04967">
    <property type="entry name" value="HTH_10"/>
    <property type="match status" value="1"/>
</dbReference>
<gene>
    <name evidence="5" type="ORF">AUR64_03030</name>
</gene>
<dbReference type="Pfam" id="PF24277">
    <property type="entry name" value="DmsR_N"/>
    <property type="match status" value="1"/>
</dbReference>
<evidence type="ECO:0000259" key="3">
    <source>
        <dbReference type="Pfam" id="PF04967"/>
    </source>
</evidence>
<dbReference type="PANTHER" id="PTHR34236">
    <property type="entry name" value="DIMETHYL SULFOXIDE REDUCTASE TRANSCRIPTIONAL ACTIVATOR"/>
    <property type="match status" value="1"/>
</dbReference>
<dbReference type="InterPro" id="IPR007050">
    <property type="entry name" value="HTH_bacterioopsin"/>
</dbReference>
<keyword evidence="1" id="KW-0805">Transcription regulation</keyword>
<dbReference type="AlphaFoldDB" id="A0A0W1R3E7"/>
<dbReference type="InterPro" id="IPR036388">
    <property type="entry name" value="WH-like_DNA-bd_sf"/>
</dbReference>
<dbReference type="EMBL" id="LOPU01000041">
    <property type="protein sequence ID" value="KTG07646.1"/>
    <property type="molecule type" value="Genomic_DNA"/>
</dbReference>
<accession>A0A0W1R3E7</accession>
<feature type="domain" description="DmsR-like N-terminal" evidence="4">
    <location>
        <begin position="1"/>
        <end position="140"/>
    </location>
</feature>
<keyword evidence="2" id="KW-0804">Transcription</keyword>
<dbReference type="Proteomes" id="UP000054387">
    <property type="component" value="Unassembled WGS sequence"/>
</dbReference>
<name>A0A0W1R3E7_9EURY</name>
<dbReference type="OrthoDB" id="168808at2157"/>
<protein>
    <submittedName>
        <fullName evidence="5">Bacterio-opsin activator</fullName>
    </submittedName>
</protein>
<evidence type="ECO:0000256" key="1">
    <source>
        <dbReference type="ARBA" id="ARBA00023015"/>
    </source>
</evidence>